<gene>
    <name evidence="4" type="ORF">INT48_002644</name>
</gene>
<evidence type="ECO:0000313" key="5">
    <source>
        <dbReference type="Proteomes" id="UP000613177"/>
    </source>
</evidence>
<feature type="compositionally biased region" description="Polar residues" evidence="2">
    <location>
        <begin position="275"/>
        <end position="293"/>
    </location>
</feature>
<evidence type="ECO:0000259" key="3">
    <source>
        <dbReference type="PROSITE" id="PS50089"/>
    </source>
</evidence>
<dbReference type="PANTHER" id="PTHR46400:SF5">
    <property type="entry name" value="RING-TYPE DOMAIN-CONTAINING PROTEIN"/>
    <property type="match status" value="1"/>
</dbReference>
<dbReference type="Proteomes" id="UP000613177">
    <property type="component" value="Unassembled WGS sequence"/>
</dbReference>
<feature type="compositionally biased region" description="Polar residues" evidence="2">
    <location>
        <begin position="45"/>
        <end position="63"/>
    </location>
</feature>
<feature type="compositionally biased region" description="Polar residues" evidence="2">
    <location>
        <begin position="26"/>
        <end position="38"/>
    </location>
</feature>
<proteinExistence type="predicted"/>
<dbReference type="InterPro" id="IPR033276">
    <property type="entry name" value="BB"/>
</dbReference>
<feature type="compositionally biased region" description="Basic and acidic residues" evidence="2">
    <location>
        <begin position="65"/>
        <end position="82"/>
    </location>
</feature>
<keyword evidence="1" id="KW-0862">Zinc</keyword>
<comment type="caution">
    <text evidence="4">The sequence shown here is derived from an EMBL/GenBank/DDBJ whole genome shotgun (WGS) entry which is preliminary data.</text>
</comment>
<dbReference type="EMBL" id="JAEPRE010000001">
    <property type="protein sequence ID" value="KAG2238077.1"/>
    <property type="molecule type" value="Genomic_DNA"/>
</dbReference>
<dbReference type="AlphaFoldDB" id="A0A8H7T1C7"/>
<evidence type="ECO:0000313" key="4">
    <source>
        <dbReference type="EMBL" id="KAG2238077.1"/>
    </source>
</evidence>
<dbReference type="Gene3D" id="3.30.40.10">
    <property type="entry name" value="Zinc/RING finger domain, C3HC4 (zinc finger)"/>
    <property type="match status" value="1"/>
</dbReference>
<keyword evidence="1" id="KW-0863">Zinc-finger</keyword>
<feature type="region of interest" description="Disordered" evidence="2">
    <location>
        <begin position="435"/>
        <end position="456"/>
    </location>
</feature>
<feature type="compositionally biased region" description="Low complexity" evidence="2">
    <location>
        <begin position="122"/>
        <end position="143"/>
    </location>
</feature>
<keyword evidence="1" id="KW-0479">Metal-binding</keyword>
<dbReference type="PROSITE" id="PS50089">
    <property type="entry name" value="ZF_RING_2"/>
    <property type="match status" value="1"/>
</dbReference>
<dbReference type="GO" id="GO:0008270">
    <property type="term" value="F:zinc ion binding"/>
    <property type="evidence" value="ECO:0007669"/>
    <property type="project" value="UniProtKB-KW"/>
</dbReference>
<sequence>MGQRQSSQQPQPPQTTPATESTSEQVSVSPPTQTSTPRTGRIRPTSRNQTQLNASRSQVIPTDQNQRRDERRLRRERQREQQEETNVESTNTNISPFSRMIASVISEAVLTSFRNGQMASLAPPNTTTEATTEPTTTTTTTTTPTNVRQQLTMHLSPELFQQMEPGSTEDSFMRFMRLPVIVTSVSTRTEDDETTTTATTPSPTAVNADGEGPTLTNEESEVTRIIMLPVFLYGVRSFNNNNNSNNNNNQDETTTSRRRSERIRRATAAALAATEQQDSNNDTGTSLPSQTNERVGNGQWTVYIISGNSVEGIMNDSPSYEELLDLAALIGPARLPTVSQEAIDNHVPIVKYTQQVKQTIIGNSDGCQVCLNSYQSQDDVRVLACHHGFHQECIDTWLTIDDDEEQELASIDHVIDDSELLAILGFPSATENGLLDWDDMPELSEGEEDDHKRKYADDDDDIFSQFDFEEVNLIYPTTTTTTTTTTTKKQKLDDSATTIQLVDNSTTTGVVSH</sequence>
<feature type="compositionally biased region" description="Low complexity" evidence="2">
    <location>
        <begin position="195"/>
        <end position="206"/>
    </location>
</feature>
<feature type="compositionally biased region" description="Low complexity" evidence="2">
    <location>
        <begin position="239"/>
        <end position="253"/>
    </location>
</feature>
<name>A0A8H7T1C7_9FUNG</name>
<feature type="domain" description="RING-type" evidence="3">
    <location>
        <begin position="367"/>
        <end position="397"/>
    </location>
</feature>
<feature type="compositionally biased region" description="Acidic residues" evidence="2">
    <location>
        <begin position="436"/>
        <end position="448"/>
    </location>
</feature>
<accession>A0A8H7T1C7</accession>
<feature type="region of interest" description="Disordered" evidence="2">
    <location>
        <begin position="186"/>
        <end position="220"/>
    </location>
</feature>
<feature type="region of interest" description="Disordered" evidence="2">
    <location>
        <begin position="119"/>
        <end position="143"/>
    </location>
</feature>
<evidence type="ECO:0000256" key="1">
    <source>
        <dbReference type="PROSITE-ProRule" id="PRU00175"/>
    </source>
</evidence>
<dbReference type="Pfam" id="PF13639">
    <property type="entry name" value="zf-RING_2"/>
    <property type="match status" value="1"/>
</dbReference>
<dbReference type="GO" id="GO:0004842">
    <property type="term" value="F:ubiquitin-protein transferase activity"/>
    <property type="evidence" value="ECO:0007669"/>
    <property type="project" value="InterPro"/>
</dbReference>
<feature type="compositionally biased region" description="Low complexity" evidence="2">
    <location>
        <begin position="16"/>
        <end position="25"/>
    </location>
</feature>
<keyword evidence="5" id="KW-1185">Reference proteome</keyword>
<dbReference type="GO" id="GO:0046621">
    <property type="term" value="P:negative regulation of organ growth"/>
    <property type="evidence" value="ECO:0007669"/>
    <property type="project" value="InterPro"/>
</dbReference>
<dbReference type="GO" id="GO:0016567">
    <property type="term" value="P:protein ubiquitination"/>
    <property type="evidence" value="ECO:0007669"/>
    <property type="project" value="InterPro"/>
</dbReference>
<evidence type="ECO:0000256" key="2">
    <source>
        <dbReference type="SAM" id="MobiDB-lite"/>
    </source>
</evidence>
<reference evidence="4" key="1">
    <citation type="submission" date="2021-01" db="EMBL/GenBank/DDBJ databases">
        <title>Metabolic potential, ecology and presence of endohyphal bacteria is reflected in genomic diversity of Mucoromycotina.</title>
        <authorList>
            <person name="Muszewska A."/>
            <person name="Okrasinska A."/>
            <person name="Steczkiewicz K."/>
            <person name="Drgas O."/>
            <person name="Orlowska M."/>
            <person name="Perlinska-Lenart U."/>
            <person name="Aleksandrzak-Piekarczyk T."/>
            <person name="Szatraj K."/>
            <person name="Zielenkiewicz U."/>
            <person name="Pilsyk S."/>
            <person name="Malc E."/>
            <person name="Mieczkowski P."/>
            <person name="Kruszewska J.S."/>
            <person name="Biernat P."/>
            <person name="Pawlowska J."/>
        </authorList>
    </citation>
    <scope>NUCLEOTIDE SEQUENCE</scope>
    <source>
        <strain evidence="4">WA0000018081</strain>
    </source>
</reference>
<protein>
    <recommendedName>
        <fullName evidence="3">RING-type domain-containing protein</fullName>
    </recommendedName>
</protein>
<dbReference type="InterPro" id="IPR013083">
    <property type="entry name" value="Znf_RING/FYVE/PHD"/>
</dbReference>
<dbReference type="PANTHER" id="PTHR46400">
    <property type="entry name" value="RING/U-BOX SUPERFAMILY PROTEIN"/>
    <property type="match status" value="1"/>
</dbReference>
<dbReference type="SUPFAM" id="SSF57850">
    <property type="entry name" value="RING/U-box"/>
    <property type="match status" value="1"/>
</dbReference>
<feature type="region of interest" description="Disordered" evidence="2">
    <location>
        <begin position="239"/>
        <end position="293"/>
    </location>
</feature>
<organism evidence="4 5">
    <name type="scientific">Thamnidium elegans</name>
    <dbReference type="NCBI Taxonomy" id="101142"/>
    <lineage>
        <taxon>Eukaryota</taxon>
        <taxon>Fungi</taxon>
        <taxon>Fungi incertae sedis</taxon>
        <taxon>Mucoromycota</taxon>
        <taxon>Mucoromycotina</taxon>
        <taxon>Mucoromycetes</taxon>
        <taxon>Mucorales</taxon>
        <taxon>Mucorineae</taxon>
        <taxon>Mucoraceae</taxon>
        <taxon>Thamnidium</taxon>
    </lineage>
</organism>
<feature type="region of interest" description="Disordered" evidence="2">
    <location>
        <begin position="1"/>
        <end position="94"/>
    </location>
</feature>
<dbReference type="InterPro" id="IPR001841">
    <property type="entry name" value="Znf_RING"/>
</dbReference>